<gene>
    <name evidence="3" type="ORF">RJ641_012952</name>
</gene>
<feature type="signal peptide" evidence="2">
    <location>
        <begin position="1"/>
        <end position="19"/>
    </location>
</feature>
<keyword evidence="1" id="KW-0812">Transmembrane</keyword>
<sequence>MDPIILYVLLSSLFSPSISIPSYPQKTTTSEITMLGSSRSTSQSIELQINMESTIWTYFLLMGLIVCLIGSSSVACNISGLEAIANEISVKSKQTDY</sequence>
<feature type="chain" id="PRO_5042819401" evidence="2">
    <location>
        <begin position="20"/>
        <end position="97"/>
    </location>
</feature>
<keyword evidence="2" id="KW-0732">Signal</keyword>
<dbReference type="AlphaFoldDB" id="A0AAN8UV39"/>
<reference evidence="3 4" key="1">
    <citation type="submission" date="2023-12" db="EMBL/GenBank/DDBJ databases">
        <title>A high-quality genome assembly for Dillenia turbinata (Dilleniales).</title>
        <authorList>
            <person name="Chanderbali A."/>
        </authorList>
    </citation>
    <scope>NUCLEOTIDE SEQUENCE [LARGE SCALE GENOMIC DNA]</scope>
    <source>
        <strain evidence="3">LSX21</strain>
        <tissue evidence="3">Leaf</tissue>
    </source>
</reference>
<comment type="caution">
    <text evidence="3">The sequence shown here is derived from an EMBL/GenBank/DDBJ whole genome shotgun (WGS) entry which is preliminary data.</text>
</comment>
<feature type="transmembrane region" description="Helical" evidence="1">
    <location>
        <begin position="55"/>
        <end position="76"/>
    </location>
</feature>
<keyword evidence="4" id="KW-1185">Reference proteome</keyword>
<keyword evidence="1" id="KW-0472">Membrane</keyword>
<evidence type="ECO:0000256" key="2">
    <source>
        <dbReference type="SAM" id="SignalP"/>
    </source>
</evidence>
<evidence type="ECO:0000313" key="3">
    <source>
        <dbReference type="EMBL" id="KAK6922445.1"/>
    </source>
</evidence>
<keyword evidence="1" id="KW-1133">Transmembrane helix</keyword>
<protein>
    <submittedName>
        <fullName evidence="3">Uncharacterized protein</fullName>
    </submittedName>
</protein>
<name>A0AAN8UV39_9MAGN</name>
<evidence type="ECO:0000313" key="4">
    <source>
        <dbReference type="Proteomes" id="UP001370490"/>
    </source>
</evidence>
<evidence type="ECO:0000256" key="1">
    <source>
        <dbReference type="SAM" id="Phobius"/>
    </source>
</evidence>
<organism evidence="3 4">
    <name type="scientific">Dillenia turbinata</name>
    <dbReference type="NCBI Taxonomy" id="194707"/>
    <lineage>
        <taxon>Eukaryota</taxon>
        <taxon>Viridiplantae</taxon>
        <taxon>Streptophyta</taxon>
        <taxon>Embryophyta</taxon>
        <taxon>Tracheophyta</taxon>
        <taxon>Spermatophyta</taxon>
        <taxon>Magnoliopsida</taxon>
        <taxon>eudicotyledons</taxon>
        <taxon>Gunneridae</taxon>
        <taxon>Pentapetalae</taxon>
        <taxon>Dilleniales</taxon>
        <taxon>Dilleniaceae</taxon>
        <taxon>Dillenia</taxon>
    </lineage>
</organism>
<proteinExistence type="predicted"/>
<accession>A0AAN8UV39</accession>
<feature type="non-terminal residue" evidence="3">
    <location>
        <position position="97"/>
    </location>
</feature>
<dbReference type="Proteomes" id="UP001370490">
    <property type="component" value="Unassembled WGS sequence"/>
</dbReference>
<dbReference type="EMBL" id="JBAMMX010000019">
    <property type="protein sequence ID" value="KAK6922445.1"/>
    <property type="molecule type" value="Genomic_DNA"/>
</dbReference>